<dbReference type="SUPFAM" id="SSF48557">
    <property type="entry name" value="L-aspartase-like"/>
    <property type="match status" value="1"/>
</dbReference>
<organism evidence="9 10">
    <name type="scientific">Olsenella uli (strain ATCC 49627 / DSM 7084 / CCUG 31166 / CIP 109912 / JCM 12494 / LMG 11480 / NCIMB 702895 / VPI D76D-27C)</name>
    <name type="common">Lactobacillus uli</name>
    <dbReference type="NCBI Taxonomy" id="633147"/>
    <lineage>
        <taxon>Bacteria</taxon>
        <taxon>Bacillati</taxon>
        <taxon>Actinomycetota</taxon>
        <taxon>Coriobacteriia</taxon>
        <taxon>Coriobacteriales</taxon>
        <taxon>Atopobiaceae</taxon>
        <taxon>Olsenella</taxon>
    </lineage>
</organism>
<dbReference type="KEGG" id="ols:Olsu_1766"/>
<dbReference type="STRING" id="633147.Olsu_1766"/>
<evidence type="ECO:0000256" key="6">
    <source>
        <dbReference type="HAMAP-Rule" id="MF_00006"/>
    </source>
</evidence>
<gene>
    <name evidence="6" type="primary">argH</name>
    <name evidence="9" type="ordered locus">Olsu_1766</name>
</gene>
<dbReference type="GeneID" id="78513148"/>
<proteinExistence type="inferred from homology"/>
<dbReference type="PROSITE" id="PS00163">
    <property type="entry name" value="FUMARATE_LYASES"/>
    <property type="match status" value="1"/>
</dbReference>
<dbReference type="HAMAP" id="MF_00006">
    <property type="entry name" value="Arg_succ_lyase"/>
    <property type="match status" value="1"/>
</dbReference>
<feature type="domain" description="Fumarate lyase N-terminal" evidence="7">
    <location>
        <begin position="6"/>
        <end position="300"/>
    </location>
</feature>
<dbReference type="PRINTS" id="PR00149">
    <property type="entry name" value="FUMRATELYASE"/>
</dbReference>
<dbReference type="Gene3D" id="1.10.40.30">
    <property type="entry name" value="Fumarase/aspartase (C-terminal domain)"/>
    <property type="match status" value="1"/>
</dbReference>
<feature type="domain" description="Argininosuccinate lyase C-terminal" evidence="8">
    <location>
        <begin position="364"/>
        <end position="429"/>
    </location>
</feature>
<evidence type="ECO:0000256" key="5">
    <source>
        <dbReference type="ARBA" id="ARBA00023239"/>
    </source>
</evidence>
<dbReference type="Proteomes" id="UP000000333">
    <property type="component" value="Chromosome"/>
</dbReference>
<dbReference type="eggNOG" id="COG0165">
    <property type="taxonomic scope" value="Bacteria"/>
</dbReference>
<dbReference type="PANTHER" id="PTHR43814">
    <property type="entry name" value="ARGININOSUCCINATE LYASE"/>
    <property type="match status" value="1"/>
</dbReference>
<dbReference type="Gene3D" id="1.10.275.10">
    <property type="entry name" value="Fumarase/aspartase (N-terminal domain)"/>
    <property type="match status" value="1"/>
</dbReference>
<evidence type="ECO:0000256" key="1">
    <source>
        <dbReference type="ARBA" id="ARBA00004941"/>
    </source>
</evidence>
<dbReference type="InterPro" id="IPR024083">
    <property type="entry name" value="Fumarase/histidase_N"/>
</dbReference>
<dbReference type="NCBIfam" id="TIGR00838">
    <property type="entry name" value="argH"/>
    <property type="match status" value="1"/>
</dbReference>
<dbReference type="GO" id="GO:0004056">
    <property type="term" value="F:argininosuccinate lyase activity"/>
    <property type="evidence" value="ECO:0007669"/>
    <property type="project" value="UniProtKB-UniRule"/>
</dbReference>
<keyword evidence="3 6" id="KW-0055">Arginine biosynthesis</keyword>
<dbReference type="EMBL" id="CP002106">
    <property type="protein sequence ID" value="ADK68854.1"/>
    <property type="molecule type" value="Genomic_DNA"/>
</dbReference>
<comment type="similarity">
    <text evidence="6">Belongs to the lyase 1 family. Argininosuccinate lyase subfamily.</text>
</comment>
<dbReference type="HOGENOM" id="CLU_027272_2_3_11"/>
<keyword evidence="4 6" id="KW-0028">Amino-acid biosynthesis</keyword>
<dbReference type="RefSeq" id="WP_013252605.1">
    <property type="nucleotide sequence ID" value="NC_014363.1"/>
</dbReference>
<dbReference type="GO" id="GO:0042450">
    <property type="term" value="P:L-arginine biosynthetic process via ornithine"/>
    <property type="evidence" value="ECO:0007669"/>
    <property type="project" value="UniProtKB-UniRule"/>
</dbReference>
<dbReference type="FunFam" id="1.20.200.10:FF:000015">
    <property type="entry name" value="argininosuccinate lyase isoform X2"/>
    <property type="match status" value="1"/>
</dbReference>
<evidence type="ECO:0000256" key="3">
    <source>
        <dbReference type="ARBA" id="ARBA00022571"/>
    </source>
</evidence>
<evidence type="ECO:0000259" key="8">
    <source>
        <dbReference type="Pfam" id="PF14698"/>
    </source>
</evidence>
<keyword evidence="5 6" id="KW-0456">Lyase</keyword>
<dbReference type="CDD" id="cd01359">
    <property type="entry name" value="Argininosuccinate_lyase"/>
    <property type="match status" value="1"/>
</dbReference>
<evidence type="ECO:0000313" key="10">
    <source>
        <dbReference type="Proteomes" id="UP000000333"/>
    </source>
</evidence>
<dbReference type="InterPro" id="IPR000362">
    <property type="entry name" value="Fumarate_lyase_fam"/>
</dbReference>
<evidence type="ECO:0000313" key="9">
    <source>
        <dbReference type="EMBL" id="ADK68854.1"/>
    </source>
</evidence>
<dbReference type="PANTHER" id="PTHR43814:SF1">
    <property type="entry name" value="ARGININOSUCCINATE LYASE"/>
    <property type="match status" value="1"/>
</dbReference>
<dbReference type="InterPro" id="IPR008948">
    <property type="entry name" value="L-Aspartase-like"/>
</dbReference>
<dbReference type="Pfam" id="PF00206">
    <property type="entry name" value="Lyase_1"/>
    <property type="match status" value="1"/>
</dbReference>
<evidence type="ECO:0000256" key="4">
    <source>
        <dbReference type="ARBA" id="ARBA00022605"/>
    </source>
</evidence>
<dbReference type="GO" id="GO:0005829">
    <property type="term" value="C:cytosol"/>
    <property type="evidence" value="ECO:0007669"/>
    <property type="project" value="TreeGrafter"/>
</dbReference>
<dbReference type="AlphaFoldDB" id="E1QXK1"/>
<dbReference type="InterPro" id="IPR009049">
    <property type="entry name" value="Argininosuccinate_lyase"/>
</dbReference>
<name>E1QXK1_OLSUV</name>
<comment type="subcellular location">
    <subcellularLocation>
        <location evidence="6">Cytoplasm</location>
    </subcellularLocation>
</comment>
<reference evidence="9 10" key="1">
    <citation type="journal article" date="2010" name="Stand. Genomic Sci.">
        <title>Complete genome sequence of Olsenella uli type strain (VPI D76D-27C).</title>
        <authorList>
            <person name="Goker M."/>
            <person name="Held B."/>
            <person name="Lucas S."/>
            <person name="Nolan M."/>
            <person name="Yasawong M."/>
            <person name="Glavina Del Rio T."/>
            <person name="Tice H."/>
            <person name="Cheng J.F."/>
            <person name="Bruce D."/>
            <person name="Detter J.C."/>
            <person name="Tapia R."/>
            <person name="Han C."/>
            <person name="Goodwin L."/>
            <person name="Pitluck S."/>
            <person name="Liolios K."/>
            <person name="Ivanova N."/>
            <person name="Mavromatis K."/>
            <person name="Mikhailova N."/>
            <person name="Pati A."/>
            <person name="Chen A."/>
            <person name="Palaniappan K."/>
            <person name="Land M."/>
            <person name="Hauser L."/>
            <person name="Chang Y.J."/>
            <person name="Jeffries C.D."/>
            <person name="Rohde M."/>
            <person name="Sikorski J."/>
            <person name="Pukall R."/>
            <person name="Woyke T."/>
            <person name="Bristow J."/>
            <person name="Eisen J.A."/>
            <person name="Markowitz V."/>
            <person name="Hugenholtz P."/>
            <person name="Kyrpides N.C."/>
            <person name="Klenk H.P."/>
            <person name="Lapidus A."/>
        </authorList>
    </citation>
    <scope>NUCLEOTIDE SEQUENCE [LARGE SCALE GENOMIC DNA]</scope>
    <source>
        <strain evidence="10">ATCC 49627 / DSM 7084 / CIP 109912 / JCM 12494 / NCIMB 702895 / VPI D76D-27C</strain>
    </source>
</reference>
<keyword evidence="10" id="KW-1185">Reference proteome</keyword>
<keyword evidence="6" id="KW-0963">Cytoplasm</keyword>
<dbReference type="FunFam" id="1.10.275.10:FF:000002">
    <property type="entry name" value="Argininosuccinate lyase"/>
    <property type="match status" value="1"/>
</dbReference>
<dbReference type="Gene3D" id="1.20.200.10">
    <property type="entry name" value="Fumarase/aspartase (Central domain)"/>
    <property type="match status" value="1"/>
</dbReference>
<dbReference type="InterPro" id="IPR029419">
    <property type="entry name" value="Arg_succ_lyase_C"/>
</dbReference>
<dbReference type="Pfam" id="PF14698">
    <property type="entry name" value="ASL_C2"/>
    <property type="match status" value="1"/>
</dbReference>
<sequence length="470" mass="51906">MALWSGRFERDVDEFTQRFGASLPIDRRMYRQDIAASIAHARMLGRQGIVSQEDAQDMVEGLSAIRESMDQGGFVWDVGDEDIHMAVERALTERIGAAGARLHTGRSRNDQVATDIRLFAKQAAGRLMEENCRLRRTILEVAQRHMGVVMPGYTHLQHAQPVLFSHHLLAYFWMFTRDHTRLEAARTAADANPLGAAALAGTTYPLDRAYTTRLLGFDHEIPNSMDAVSDRDYLLDLDYACAVSMMHLSRLCEEVVLWSSTEFGFITLSDSYSTGSSIMPQKKNPDFAELARGKTGRVYGDLMALLTTMKSLPLAYNKDLQECKEGLVDATDTLRDCMAIASGMLGTMTVNAESMLAGAGRGLTAATDVADYLAKKGMPFREAHEVVGRLVLYCEKRGKGLEDLTADEFRAASPLFGDDIAQDLDPAGIANARNTYGGTGCTAVERQLDEAQERLKKDGREWAAPDLPMQ</sequence>
<dbReference type="PATRIC" id="fig|633147.7.peg.1473"/>
<evidence type="ECO:0000256" key="2">
    <source>
        <dbReference type="ARBA" id="ARBA00012338"/>
    </source>
</evidence>
<dbReference type="EC" id="4.3.2.1" evidence="2 6"/>
<dbReference type="UniPathway" id="UPA00068">
    <property type="reaction ID" value="UER00114"/>
</dbReference>
<dbReference type="PRINTS" id="PR00145">
    <property type="entry name" value="ARGSUCLYASE"/>
</dbReference>
<comment type="pathway">
    <text evidence="1 6">Amino-acid biosynthesis; L-arginine biosynthesis; L-arginine from L-ornithine and carbamoyl phosphate: step 3/3.</text>
</comment>
<accession>E1QXK1</accession>
<dbReference type="InterPro" id="IPR020557">
    <property type="entry name" value="Fumarate_lyase_CS"/>
</dbReference>
<evidence type="ECO:0000259" key="7">
    <source>
        <dbReference type="Pfam" id="PF00206"/>
    </source>
</evidence>
<dbReference type="InterPro" id="IPR022761">
    <property type="entry name" value="Fumarate_lyase_N"/>
</dbReference>
<protein>
    <recommendedName>
        <fullName evidence="2 6">Argininosuccinate lyase</fullName>
        <shortName evidence="6">ASAL</shortName>
        <ecNumber evidence="2 6">4.3.2.1</ecNumber>
    </recommendedName>
    <alternativeName>
        <fullName evidence="6">Arginosuccinase</fullName>
    </alternativeName>
</protein>
<dbReference type="FunFam" id="1.10.40.30:FF:000001">
    <property type="entry name" value="Argininosuccinate lyase"/>
    <property type="match status" value="1"/>
</dbReference>
<comment type="catalytic activity">
    <reaction evidence="6">
        <text>2-(N(omega)-L-arginino)succinate = fumarate + L-arginine</text>
        <dbReference type="Rhea" id="RHEA:24020"/>
        <dbReference type="ChEBI" id="CHEBI:29806"/>
        <dbReference type="ChEBI" id="CHEBI:32682"/>
        <dbReference type="ChEBI" id="CHEBI:57472"/>
        <dbReference type="EC" id="4.3.2.1"/>
    </reaction>
</comment>
<dbReference type="OrthoDB" id="9769623at2"/>